<dbReference type="InterPro" id="IPR011990">
    <property type="entry name" value="TPR-like_helical_dom_sf"/>
</dbReference>
<evidence type="ECO:0000256" key="1">
    <source>
        <dbReference type="SAM" id="SignalP"/>
    </source>
</evidence>
<sequence>MKKRYITAALFAGMLAMDSCSVLNPNVTEPVFLENPNAAASWVTGLRRQLALTMNQVVVSTELVSDNYYNNRTLSSKVFDIPQIDYYDLDVNNLQIQIQRLREMSEYGLGKVLPADPAATAADSAEVYFSSAYAHMLSGELFVALPGSAGGPVLTPAEHLQKAVRQLDQAIALSKNATETAAYTLLKARAYYALGDAANAAKFAAAAINNNGTLLRQVKYDGVNNVTNDMQTYLFSSTNNEFAPLPRLDFLDPKYFHTGLAANDQKPVTIVKAEESWLILAETQIAAGNLTEGRSSLKQLLQVVANRPAVMADDKKETRNGGNRTDYPLKAVQVKFDANDTPRSNYVLDRQAGNVKVYTVSGTMVTDGDLDAAITEDQLLYMLYRLRQEIFIAEGRRMTDLGIKFPVSQTEQLNNPHVKQEHLKAQIPAFIPLGRGMDDFTYDKANGVVTMKYDMNAVLVKNKHAKEIFPLIP</sequence>
<name>A0A1T4KAT6_9BACT</name>
<dbReference type="SUPFAM" id="SSF48452">
    <property type="entry name" value="TPR-like"/>
    <property type="match status" value="1"/>
</dbReference>
<keyword evidence="1" id="KW-0732">Signal</keyword>
<dbReference type="EMBL" id="FUWZ01000001">
    <property type="protein sequence ID" value="SJZ39443.1"/>
    <property type="molecule type" value="Genomic_DNA"/>
</dbReference>
<dbReference type="OrthoDB" id="1490855at2"/>
<dbReference type="STRING" id="634771.SAMN04488128_10120"/>
<dbReference type="Proteomes" id="UP000190367">
    <property type="component" value="Unassembled WGS sequence"/>
</dbReference>
<protein>
    <recommendedName>
        <fullName evidence="4">SusD family protein</fullName>
    </recommendedName>
</protein>
<accession>A0A1T4KAT6</accession>
<proteinExistence type="predicted"/>
<reference evidence="3" key="1">
    <citation type="submission" date="2017-02" db="EMBL/GenBank/DDBJ databases">
        <authorList>
            <person name="Varghese N."/>
            <person name="Submissions S."/>
        </authorList>
    </citation>
    <scope>NUCLEOTIDE SEQUENCE [LARGE SCALE GENOMIC DNA]</scope>
    <source>
        <strain evidence="3">DSM 22224</strain>
    </source>
</reference>
<dbReference type="RefSeq" id="WP_078666758.1">
    <property type="nucleotide sequence ID" value="NZ_FUWZ01000001.1"/>
</dbReference>
<dbReference type="AlphaFoldDB" id="A0A1T4KAT6"/>
<feature type="chain" id="PRO_5013024271" description="SusD family protein" evidence="1">
    <location>
        <begin position="25"/>
        <end position="473"/>
    </location>
</feature>
<evidence type="ECO:0000313" key="2">
    <source>
        <dbReference type="EMBL" id="SJZ39443.1"/>
    </source>
</evidence>
<keyword evidence="3" id="KW-1185">Reference proteome</keyword>
<evidence type="ECO:0008006" key="4">
    <source>
        <dbReference type="Google" id="ProtNLM"/>
    </source>
</evidence>
<organism evidence="2 3">
    <name type="scientific">Chitinophaga eiseniae</name>
    <dbReference type="NCBI Taxonomy" id="634771"/>
    <lineage>
        <taxon>Bacteria</taxon>
        <taxon>Pseudomonadati</taxon>
        <taxon>Bacteroidota</taxon>
        <taxon>Chitinophagia</taxon>
        <taxon>Chitinophagales</taxon>
        <taxon>Chitinophagaceae</taxon>
        <taxon>Chitinophaga</taxon>
    </lineage>
</organism>
<feature type="signal peptide" evidence="1">
    <location>
        <begin position="1"/>
        <end position="24"/>
    </location>
</feature>
<gene>
    <name evidence="2" type="ORF">SAMN04488128_10120</name>
</gene>
<evidence type="ECO:0000313" key="3">
    <source>
        <dbReference type="Proteomes" id="UP000190367"/>
    </source>
</evidence>
<dbReference type="Gene3D" id="1.25.40.390">
    <property type="match status" value="1"/>
</dbReference>